<evidence type="ECO:0000313" key="1">
    <source>
        <dbReference type="EMBL" id="CAA6808800.1"/>
    </source>
</evidence>
<accession>A0A6S6SNJ6</accession>
<dbReference type="EMBL" id="CACVAV010000136">
    <property type="protein sequence ID" value="CAA6808800.1"/>
    <property type="molecule type" value="Genomic_DNA"/>
</dbReference>
<sequence length="165" mass="19010">MYINPPSMQKSVEKADLAGVSRKSEVAERDHRRYQYLFNSSPLHSDKSLFRNVVSLVNQFISQIMRREGTADFRSMDDMTDMRDVHEVRKVRGIADRMPRLVDPSNPKPQNDSVFLGEAKDYPAPVLAIEYNNMTKPVFYEGNQVVARHLYLDCDEKEISGQLVL</sequence>
<dbReference type="AlphaFoldDB" id="A0A6S6SNJ6"/>
<gene>
    <name evidence="1" type="ORF">HELGO_WM34844</name>
</gene>
<name>A0A6S6SNJ6_9GAMM</name>
<feature type="non-terminal residue" evidence="1">
    <location>
        <position position="165"/>
    </location>
</feature>
<protein>
    <submittedName>
        <fullName evidence="1">Uncharacterized protein</fullName>
    </submittedName>
</protein>
<reference evidence="1" key="1">
    <citation type="submission" date="2020-01" db="EMBL/GenBank/DDBJ databases">
        <authorList>
            <person name="Meier V. D."/>
            <person name="Meier V D."/>
        </authorList>
    </citation>
    <scope>NUCLEOTIDE SEQUENCE</scope>
    <source>
        <strain evidence="1">HLG_WM_MAG_08</strain>
    </source>
</reference>
<organism evidence="1">
    <name type="scientific">uncultured Thiotrichaceae bacterium</name>
    <dbReference type="NCBI Taxonomy" id="298394"/>
    <lineage>
        <taxon>Bacteria</taxon>
        <taxon>Pseudomonadati</taxon>
        <taxon>Pseudomonadota</taxon>
        <taxon>Gammaproteobacteria</taxon>
        <taxon>Thiotrichales</taxon>
        <taxon>Thiotrichaceae</taxon>
        <taxon>environmental samples</taxon>
    </lineage>
</organism>
<proteinExistence type="predicted"/>